<dbReference type="Proteomes" id="UP001054837">
    <property type="component" value="Unassembled WGS sequence"/>
</dbReference>
<evidence type="ECO:0000313" key="2">
    <source>
        <dbReference type="Proteomes" id="UP001054837"/>
    </source>
</evidence>
<proteinExistence type="predicted"/>
<protein>
    <submittedName>
        <fullName evidence="1">Uncharacterized protein</fullName>
    </submittedName>
</protein>
<sequence>MELNPPLTLTALFTGIKGNPREERKGGAGVEADYFHTTLPSNVGGRREKGQFPGKGIHSGSLSWAYLPVPSFVCFYFSIVWDGRVFVDALWQQQQRTGYRVPSIKW</sequence>
<evidence type="ECO:0000313" key="1">
    <source>
        <dbReference type="EMBL" id="GIY12498.1"/>
    </source>
</evidence>
<dbReference type="AlphaFoldDB" id="A0AAV4QXS2"/>
<name>A0AAV4QXS2_9ARAC</name>
<reference evidence="1 2" key="1">
    <citation type="submission" date="2021-06" db="EMBL/GenBank/DDBJ databases">
        <title>Caerostris darwini draft genome.</title>
        <authorList>
            <person name="Kono N."/>
            <person name="Arakawa K."/>
        </authorList>
    </citation>
    <scope>NUCLEOTIDE SEQUENCE [LARGE SCALE GENOMIC DNA]</scope>
</reference>
<keyword evidence="2" id="KW-1185">Reference proteome</keyword>
<dbReference type="EMBL" id="BPLQ01005058">
    <property type="protein sequence ID" value="GIY12498.1"/>
    <property type="molecule type" value="Genomic_DNA"/>
</dbReference>
<accession>A0AAV4QXS2</accession>
<gene>
    <name evidence="1" type="ORF">CDAR_189501</name>
</gene>
<organism evidence="1 2">
    <name type="scientific">Caerostris darwini</name>
    <dbReference type="NCBI Taxonomy" id="1538125"/>
    <lineage>
        <taxon>Eukaryota</taxon>
        <taxon>Metazoa</taxon>
        <taxon>Ecdysozoa</taxon>
        <taxon>Arthropoda</taxon>
        <taxon>Chelicerata</taxon>
        <taxon>Arachnida</taxon>
        <taxon>Araneae</taxon>
        <taxon>Araneomorphae</taxon>
        <taxon>Entelegynae</taxon>
        <taxon>Araneoidea</taxon>
        <taxon>Araneidae</taxon>
        <taxon>Caerostris</taxon>
    </lineage>
</organism>
<comment type="caution">
    <text evidence="1">The sequence shown here is derived from an EMBL/GenBank/DDBJ whole genome shotgun (WGS) entry which is preliminary data.</text>
</comment>